<sequence length="352" mass="38851">MCSNAVASTVLTATGDASCEKTTNGGRVGQDGLAGAEGKDTESGLLARITEVEGEILARLDEYHSLLDRLSEERATPLPSPFTSIREHGCFGMEEHGIDAGTTANVPTRAATEDLDIRSLDQAVTTGAEVLTRSNETANPGASTKFAYDLPTEVGHDSSSSSVTLDHDEPAPTDHEIALTITTNTGRPAMVATNKAVDSDAPRNSDAVSGEQKLTKKKAKRYEKKCRQLYKKLHKSMKELDEQQCILQATLDNVLALEDSWKQSDKQSLDSETCSPEQVRGVTEFRSWCIDQHEHLDGYKPGLRRLYTPEFGWDSSLPTWLLDHAQKRLPEWSEGLHWVVWEQNAYKDKMNM</sequence>
<dbReference type="AlphaFoldDB" id="A0A423W689"/>
<protein>
    <submittedName>
        <fullName evidence="2">Uncharacterized protein</fullName>
    </submittedName>
</protein>
<accession>A0A423W689</accession>
<evidence type="ECO:0000256" key="1">
    <source>
        <dbReference type="SAM" id="MobiDB-lite"/>
    </source>
</evidence>
<evidence type="ECO:0000313" key="3">
    <source>
        <dbReference type="Proteomes" id="UP000285146"/>
    </source>
</evidence>
<reference evidence="2 3" key="1">
    <citation type="submission" date="2015-09" db="EMBL/GenBank/DDBJ databases">
        <title>Host preference determinants of Valsa canker pathogens revealed by comparative genomics.</title>
        <authorList>
            <person name="Yin Z."/>
            <person name="Huang L."/>
        </authorList>
    </citation>
    <scope>NUCLEOTIDE SEQUENCE [LARGE SCALE GENOMIC DNA]</scope>
    <source>
        <strain evidence="2 3">SXYLt</strain>
    </source>
</reference>
<organism evidence="2 3">
    <name type="scientific">Cytospora leucostoma</name>
    <dbReference type="NCBI Taxonomy" id="1230097"/>
    <lineage>
        <taxon>Eukaryota</taxon>
        <taxon>Fungi</taxon>
        <taxon>Dikarya</taxon>
        <taxon>Ascomycota</taxon>
        <taxon>Pezizomycotina</taxon>
        <taxon>Sordariomycetes</taxon>
        <taxon>Sordariomycetidae</taxon>
        <taxon>Diaporthales</taxon>
        <taxon>Cytosporaceae</taxon>
        <taxon>Cytospora</taxon>
    </lineage>
</organism>
<dbReference type="EMBL" id="LKEB01000060">
    <property type="protein sequence ID" value="ROV98841.1"/>
    <property type="molecule type" value="Genomic_DNA"/>
</dbReference>
<dbReference type="Proteomes" id="UP000285146">
    <property type="component" value="Unassembled WGS sequence"/>
</dbReference>
<feature type="region of interest" description="Disordered" evidence="1">
    <location>
        <begin position="17"/>
        <end position="39"/>
    </location>
</feature>
<name>A0A423W689_9PEZI</name>
<evidence type="ECO:0000313" key="2">
    <source>
        <dbReference type="EMBL" id="ROV98841.1"/>
    </source>
</evidence>
<keyword evidence="3" id="KW-1185">Reference proteome</keyword>
<comment type="caution">
    <text evidence="2">The sequence shown here is derived from an EMBL/GenBank/DDBJ whole genome shotgun (WGS) entry which is preliminary data.</text>
</comment>
<dbReference type="InParanoid" id="A0A423W689"/>
<gene>
    <name evidence="2" type="ORF">VPNG_08389</name>
</gene>
<proteinExistence type="predicted"/>